<dbReference type="Pfam" id="PF01740">
    <property type="entry name" value="STAS"/>
    <property type="match status" value="1"/>
</dbReference>
<dbReference type="EMBL" id="JAIFZM010000005">
    <property type="protein sequence ID" value="MCG3419059.1"/>
    <property type="molecule type" value="Genomic_DNA"/>
</dbReference>
<keyword evidence="1" id="KW-0597">Phosphoprotein</keyword>
<dbReference type="Proteomes" id="UP001199631">
    <property type="component" value="Unassembled WGS sequence"/>
</dbReference>
<name>A0AAW5B781_9BACI</name>
<dbReference type="AlphaFoldDB" id="A0AAW5B781"/>
<evidence type="ECO:0000313" key="3">
    <source>
        <dbReference type="EMBL" id="MCG3419059.1"/>
    </source>
</evidence>
<keyword evidence="4" id="KW-1185">Reference proteome</keyword>
<dbReference type="PANTHER" id="PTHR33745">
    <property type="entry name" value="RSBT ANTAGONIST PROTEIN RSBS-RELATED"/>
    <property type="match status" value="1"/>
</dbReference>
<evidence type="ECO:0000259" key="2">
    <source>
        <dbReference type="PROSITE" id="PS50801"/>
    </source>
</evidence>
<dbReference type="SUPFAM" id="SSF52091">
    <property type="entry name" value="SpoIIaa-like"/>
    <property type="match status" value="1"/>
</dbReference>
<accession>A0AAW5B781</accession>
<feature type="domain" description="STAS" evidence="2">
    <location>
        <begin position="160"/>
        <end position="272"/>
    </location>
</feature>
<dbReference type="InterPro" id="IPR002645">
    <property type="entry name" value="STAS_dom"/>
</dbReference>
<protein>
    <submittedName>
        <fullName evidence="3">STAS domain-containing protein</fullName>
    </submittedName>
</protein>
<gene>
    <name evidence="3" type="ORF">K3T81_07845</name>
</gene>
<dbReference type="InterPro" id="IPR051932">
    <property type="entry name" value="Bact_StressResp_Reg"/>
</dbReference>
<reference evidence="3 4" key="1">
    <citation type="journal article" date="2022" name="Evol. Bioinform. Online">
        <title>Draft Genome Sequence of Oceanobacillus jordanicus Strain GSFE11, a Halotolerant Plant Growth-Promoting Bacterial Endophyte Isolated From the Jordan Valley.</title>
        <authorList>
            <person name="Alhindi T."/>
            <person name="Albdaiwi R."/>
        </authorList>
    </citation>
    <scope>NUCLEOTIDE SEQUENCE [LARGE SCALE GENOMIC DNA]</scope>
    <source>
        <strain evidence="3 4">GSFE11</strain>
    </source>
</reference>
<proteinExistence type="predicted"/>
<dbReference type="Gene3D" id="3.30.750.24">
    <property type="entry name" value="STAS domain"/>
    <property type="match status" value="1"/>
</dbReference>
<dbReference type="PANTHER" id="PTHR33745:SF3">
    <property type="entry name" value="RSBT CO-ANTAGONIST PROTEIN RSBRC"/>
    <property type="match status" value="1"/>
</dbReference>
<organism evidence="3 4">
    <name type="scientific">Oceanobacillus jordanicus</name>
    <dbReference type="NCBI Taxonomy" id="2867266"/>
    <lineage>
        <taxon>Bacteria</taxon>
        <taxon>Bacillati</taxon>
        <taxon>Bacillota</taxon>
        <taxon>Bacilli</taxon>
        <taxon>Bacillales</taxon>
        <taxon>Bacillaceae</taxon>
        <taxon>Oceanobacillus</taxon>
    </lineage>
</organism>
<sequence>MSYIFNDKNELERFIIEKRKELEALLLSEASIDIEKLEEIKVVGGIHLVDNAYNLILMIVNNQEQDVINFAKKEGVAWAKTSLTLSFKLEWVKAIRKAFWSFLYEYEQAHNMKRITENSYEMVIKINKLIDEFFQGFFISYSDYKDELLEKERKLVENLSVPIIPISNNISILPLIGTIDTYRAGIIEEKVLVEIGKNHVEKLLLDLSGIAEMDKEAIHHFLKLLDGVSMMGCQTIITGLRPDIVREIVAFDVSFGDKVKTTGNLQQALELFSDKDNDERIFV</sequence>
<dbReference type="CDD" id="cd07041">
    <property type="entry name" value="STAS_RsbR_RsbS_like"/>
    <property type="match status" value="1"/>
</dbReference>
<dbReference type="PROSITE" id="PS50801">
    <property type="entry name" value="STAS"/>
    <property type="match status" value="1"/>
</dbReference>
<comment type="caution">
    <text evidence="3">The sequence shown here is derived from an EMBL/GenBank/DDBJ whole genome shotgun (WGS) entry which is preliminary data.</text>
</comment>
<dbReference type="InterPro" id="IPR036513">
    <property type="entry name" value="STAS_dom_sf"/>
</dbReference>
<evidence type="ECO:0000256" key="1">
    <source>
        <dbReference type="ARBA" id="ARBA00022553"/>
    </source>
</evidence>
<evidence type="ECO:0000313" key="4">
    <source>
        <dbReference type="Proteomes" id="UP001199631"/>
    </source>
</evidence>
<dbReference type="RefSeq" id="WP_238019224.1">
    <property type="nucleotide sequence ID" value="NZ_JAIFZM010000005.1"/>
</dbReference>